<dbReference type="InterPro" id="IPR011006">
    <property type="entry name" value="CheY-like_superfamily"/>
</dbReference>
<dbReference type="Pfam" id="PF00196">
    <property type="entry name" value="GerE"/>
    <property type="match status" value="1"/>
</dbReference>
<keyword evidence="3 9" id="KW-0238">DNA-binding</keyword>
<evidence type="ECO:0000259" key="7">
    <source>
        <dbReference type="PROSITE" id="PS50110"/>
    </source>
</evidence>
<dbReference type="EMBL" id="CP026520">
    <property type="protein sequence ID" value="QAV21072.1"/>
    <property type="molecule type" value="Genomic_DNA"/>
</dbReference>
<dbReference type="Proteomes" id="UP000288943">
    <property type="component" value="Chromosome"/>
</dbReference>
<dbReference type="Gene3D" id="3.40.50.2300">
    <property type="match status" value="1"/>
</dbReference>
<evidence type="ECO:0000256" key="3">
    <source>
        <dbReference type="ARBA" id="ARBA00023125"/>
    </source>
</evidence>
<dbReference type="CDD" id="cd17535">
    <property type="entry name" value="REC_NarL-like"/>
    <property type="match status" value="1"/>
</dbReference>
<dbReference type="InterPro" id="IPR000792">
    <property type="entry name" value="Tscrpt_reg_LuxR_C"/>
</dbReference>
<evidence type="ECO:0000256" key="2">
    <source>
        <dbReference type="ARBA" id="ARBA00023015"/>
    </source>
</evidence>
<sequence length="222" mass="24700">MIEILLVDDHPSVMEGTKMLLEQDTNMKVSLAYTAKEAMELAVARRFDVMLIDLHMPTMNGIDLAKQILNLIPDAVILIYTGFEFNNHFNLMIEAGISGFVLKTANKEQLVTAVRCALRGEAVLPLSLVKHLRRTTGSQFAESASGNPETQAVSSKEYEILKEIARGRSNKEIAASVLMSQRSLEYCLTNLFHKLNVKSRIEAAMKAKQLGLLSDEDFPKMA</sequence>
<reference evidence="9 10" key="1">
    <citation type="submission" date="2018-01" db="EMBL/GenBank/DDBJ databases">
        <title>The whole genome sequencing and assembly of Paenibacillus chitinolyticus KCCM 41400 strain.</title>
        <authorList>
            <person name="Kim J.-Y."/>
            <person name="Park M.-K."/>
            <person name="Lee Y.-J."/>
            <person name="Yi H."/>
            <person name="Bahn Y.-S."/>
            <person name="Kim J.F."/>
            <person name="Lee D.-W."/>
        </authorList>
    </citation>
    <scope>NUCLEOTIDE SEQUENCE [LARGE SCALE GENOMIC DNA]</scope>
    <source>
        <strain evidence="9 10">KCCM 41400</strain>
    </source>
</reference>
<dbReference type="PROSITE" id="PS50110">
    <property type="entry name" value="RESPONSE_REGULATORY"/>
    <property type="match status" value="1"/>
</dbReference>
<dbReference type="PANTHER" id="PTHR43214">
    <property type="entry name" value="TWO-COMPONENT RESPONSE REGULATOR"/>
    <property type="match status" value="1"/>
</dbReference>
<evidence type="ECO:0000313" key="10">
    <source>
        <dbReference type="Proteomes" id="UP000288943"/>
    </source>
</evidence>
<name>A0A410X375_9BACL</name>
<evidence type="ECO:0000256" key="4">
    <source>
        <dbReference type="ARBA" id="ARBA00023163"/>
    </source>
</evidence>
<dbReference type="SMART" id="SM00421">
    <property type="entry name" value="HTH_LUXR"/>
    <property type="match status" value="1"/>
</dbReference>
<dbReference type="GO" id="GO:0003677">
    <property type="term" value="F:DNA binding"/>
    <property type="evidence" value="ECO:0007669"/>
    <property type="project" value="UniProtKB-KW"/>
</dbReference>
<organism evidence="9 10">
    <name type="scientific">Paenibacillus chitinolyticus</name>
    <dbReference type="NCBI Taxonomy" id="79263"/>
    <lineage>
        <taxon>Bacteria</taxon>
        <taxon>Bacillati</taxon>
        <taxon>Bacillota</taxon>
        <taxon>Bacilli</taxon>
        <taxon>Bacillales</taxon>
        <taxon>Paenibacillaceae</taxon>
        <taxon>Paenibacillus</taxon>
    </lineage>
</organism>
<feature type="domain" description="Response regulatory" evidence="7">
    <location>
        <begin position="3"/>
        <end position="118"/>
    </location>
</feature>
<dbReference type="RefSeq" id="WP_042235439.1">
    <property type="nucleotide sequence ID" value="NZ_CP026520.1"/>
</dbReference>
<evidence type="ECO:0000256" key="5">
    <source>
        <dbReference type="PROSITE-ProRule" id="PRU00169"/>
    </source>
</evidence>
<dbReference type="PANTHER" id="PTHR43214:SF1">
    <property type="entry name" value="TRANSCRIPTIONAL REGULATORY PROTEIN COMA"/>
    <property type="match status" value="1"/>
</dbReference>
<dbReference type="InterPro" id="IPR001789">
    <property type="entry name" value="Sig_transdc_resp-reg_receiver"/>
</dbReference>
<dbReference type="SMART" id="SM00448">
    <property type="entry name" value="REC"/>
    <property type="match status" value="1"/>
</dbReference>
<evidence type="ECO:0000256" key="1">
    <source>
        <dbReference type="ARBA" id="ARBA00022553"/>
    </source>
</evidence>
<evidence type="ECO:0000313" key="9">
    <source>
        <dbReference type="EMBL" id="QAV21072.1"/>
    </source>
</evidence>
<dbReference type="SUPFAM" id="SSF46894">
    <property type="entry name" value="C-terminal effector domain of the bipartite response regulators"/>
    <property type="match status" value="1"/>
</dbReference>
<dbReference type="SUPFAM" id="SSF52172">
    <property type="entry name" value="CheY-like"/>
    <property type="match status" value="1"/>
</dbReference>
<gene>
    <name evidence="8" type="ORF">M5X16_12910</name>
    <name evidence="9" type="ORF">PC41400_26715</name>
</gene>
<dbReference type="PROSITE" id="PS00622">
    <property type="entry name" value="HTH_LUXR_1"/>
    <property type="match status" value="1"/>
</dbReference>
<proteinExistence type="predicted"/>
<keyword evidence="1 5" id="KW-0597">Phosphoprotein</keyword>
<dbReference type="InterPro" id="IPR016032">
    <property type="entry name" value="Sig_transdc_resp-reg_C-effctor"/>
</dbReference>
<evidence type="ECO:0000259" key="6">
    <source>
        <dbReference type="PROSITE" id="PS50043"/>
    </source>
</evidence>
<feature type="modified residue" description="4-aspartylphosphate" evidence="5">
    <location>
        <position position="53"/>
    </location>
</feature>
<reference evidence="8 11" key="2">
    <citation type="submission" date="2022-05" db="EMBL/GenBank/DDBJ databases">
        <title>Genome Sequencing of Bee-Associated Microbes.</title>
        <authorList>
            <person name="Dunlap C."/>
        </authorList>
    </citation>
    <scope>NUCLEOTIDE SEQUENCE [LARGE SCALE GENOMIC DNA]</scope>
    <source>
        <strain evidence="8 11">NRRL B-23120</strain>
    </source>
</reference>
<dbReference type="InterPro" id="IPR058245">
    <property type="entry name" value="NreC/VraR/RcsB-like_REC"/>
</dbReference>
<dbReference type="Proteomes" id="UP001527202">
    <property type="component" value="Unassembled WGS sequence"/>
</dbReference>
<dbReference type="AlphaFoldDB" id="A0A410X375"/>
<dbReference type="OrthoDB" id="118459at2"/>
<dbReference type="EMBL" id="JAMDMJ010000014">
    <property type="protein sequence ID" value="MCY9596674.1"/>
    <property type="molecule type" value="Genomic_DNA"/>
</dbReference>
<dbReference type="PRINTS" id="PR00038">
    <property type="entry name" value="HTHLUXR"/>
</dbReference>
<feature type="domain" description="HTH luxR-type" evidence="6">
    <location>
        <begin position="146"/>
        <end position="211"/>
    </location>
</feature>
<evidence type="ECO:0000313" key="8">
    <source>
        <dbReference type="EMBL" id="MCY9596674.1"/>
    </source>
</evidence>
<dbReference type="GO" id="GO:0000160">
    <property type="term" value="P:phosphorelay signal transduction system"/>
    <property type="evidence" value="ECO:0007669"/>
    <property type="project" value="InterPro"/>
</dbReference>
<dbReference type="PROSITE" id="PS50043">
    <property type="entry name" value="HTH_LUXR_2"/>
    <property type="match status" value="1"/>
</dbReference>
<dbReference type="GeneID" id="95378389"/>
<dbReference type="Pfam" id="PF00072">
    <property type="entry name" value="Response_reg"/>
    <property type="match status" value="1"/>
</dbReference>
<dbReference type="InterPro" id="IPR039420">
    <property type="entry name" value="WalR-like"/>
</dbReference>
<keyword evidence="4" id="KW-0804">Transcription</keyword>
<dbReference type="CDD" id="cd06170">
    <property type="entry name" value="LuxR_C_like"/>
    <property type="match status" value="1"/>
</dbReference>
<accession>A0A410X375</accession>
<dbReference type="GO" id="GO:0006355">
    <property type="term" value="P:regulation of DNA-templated transcription"/>
    <property type="evidence" value="ECO:0007669"/>
    <property type="project" value="InterPro"/>
</dbReference>
<evidence type="ECO:0000313" key="11">
    <source>
        <dbReference type="Proteomes" id="UP001527202"/>
    </source>
</evidence>
<dbReference type="KEGG" id="pchi:PC41400_26715"/>
<protein>
    <submittedName>
        <fullName evidence="9">DNA-binding response regulator</fullName>
    </submittedName>
    <submittedName>
        <fullName evidence="8">Response regulator transcription factor</fullName>
    </submittedName>
</protein>
<keyword evidence="2" id="KW-0805">Transcription regulation</keyword>
<keyword evidence="11" id="KW-1185">Reference proteome</keyword>